<comment type="caution">
    <text evidence="2">The sequence shown here is derived from an EMBL/GenBank/DDBJ whole genome shotgun (WGS) entry which is preliminary data.</text>
</comment>
<dbReference type="EMBL" id="JAAGNN010000014">
    <property type="protein sequence ID" value="KAF4080426.1"/>
    <property type="molecule type" value="Genomic_DNA"/>
</dbReference>
<feature type="non-terminal residue" evidence="2">
    <location>
        <position position="1"/>
    </location>
</feature>
<dbReference type="Proteomes" id="UP000593565">
    <property type="component" value="Unassembled WGS sequence"/>
</dbReference>
<feature type="region of interest" description="Disordered" evidence="1">
    <location>
        <begin position="1"/>
        <end position="42"/>
    </location>
</feature>
<evidence type="ECO:0000313" key="2">
    <source>
        <dbReference type="EMBL" id="KAF4080426.1"/>
    </source>
</evidence>
<name>A0A7J6AC91_AMEME</name>
<evidence type="ECO:0000313" key="3">
    <source>
        <dbReference type="Proteomes" id="UP000593565"/>
    </source>
</evidence>
<accession>A0A7J6AC91</accession>
<feature type="compositionally biased region" description="Basic and acidic residues" evidence="1">
    <location>
        <begin position="1"/>
        <end position="21"/>
    </location>
</feature>
<sequence length="108" mass="12576">RQHLKRGDGGADHGDKHEGHVRQTSPGHVRRSLGEETKWRPLEQDTKLSLSLSRALGFFPSLHRLLRPRPYYTSQLGPRTIKSAVLFFIFLKYRLNFLSRVDLYSKTF</sequence>
<evidence type="ECO:0000256" key="1">
    <source>
        <dbReference type="SAM" id="MobiDB-lite"/>
    </source>
</evidence>
<protein>
    <submittedName>
        <fullName evidence="2">Uncharacterized protein</fullName>
    </submittedName>
</protein>
<keyword evidence="3" id="KW-1185">Reference proteome</keyword>
<proteinExistence type="predicted"/>
<organism evidence="2 3">
    <name type="scientific">Ameiurus melas</name>
    <name type="common">Black bullhead</name>
    <name type="synonym">Silurus melas</name>
    <dbReference type="NCBI Taxonomy" id="219545"/>
    <lineage>
        <taxon>Eukaryota</taxon>
        <taxon>Metazoa</taxon>
        <taxon>Chordata</taxon>
        <taxon>Craniata</taxon>
        <taxon>Vertebrata</taxon>
        <taxon>Euteleostomi</taxon>
        <taxon>Actinopterygii</taxon>
        <taxon>Neopterygii</taxon>
        <taxon>Teleostei</taxon>
        <taxon>Ostariophysi</taxon>
        <taxon>Siluriformes</taxon>
        <taxon>Ictaluridae</taxon>
        <taxon>Ameiurus</taxon>
    </lineage>
</organism>
<dbReference type="AlphaFoldDB" id="A0A7J6AC91"/>
<gene>
    <name evidence="2" type="ORF">AMELA_G00171220</name>
</gene>
<feature type="compositionally biased region" description="Basic and acidic residues" evidence="1">
    <location>
        <begin position="32"/>
        <end position="42"/>
    </location>
</feature>
<reference evidence="2 3" key="1">
    <citation type="submission" date="2020-02" db="EMBL/GenBank/DDBJ databases">
        <title>A chromosome-scale genome assembly of the black bullhead catfish (Ameiurus melas).</title>
        <authorList>
            <person name="Wen M."/>
            <person name="Zham M."/>
            <person name="Cabau C."/>
            <person name="Klopp C."/>
            <person name="Donnadieu C."/>
            <person name="Roques C."/>
            <person name="Bouchez O."/>
            <person name="Lampietro C."/>
            <person name="Jouanno E."/>
            <person name="Herpin A."/>
            <person name="Louis A."/>
            <person name="Berthelot C."/>
            <person name="Parey E."/>
            <person name="Roest-Crollius H."/>
            <person name="Braasch I."/>
            <person name="Postlethwait J."/>
            <person name="Robinson-Rechavi M."/>
            <person name="Echchiki A."/>
            <person name="Begum T."/>
            <person name="Montfort J."/>
            <person name="Schartl M."/>
            <person name="Bobe J."/>
            <person name="Guiguen Y."/>
        </authorList>
    </citation>
    <scope>NUCLEOTIDE SEQUENCE [LARGE SCALE GENOMIC DNA]</scope>
    <source>
        <strain evidence="2">M_S1</strain>
        <tissue evidence="2">Blood</tissue>
    </source>
</reference>